<organism evidence="1 2">
    <name type="scientific">Rhizobium gallicum</name>
    <dbReference type="NCBI Taxonomy" id="56730"/>
    <lineage>
        <taxon>Bacteria</taxon>
        <taxon>Pseudomonadati</taxon>
        <taxon>Pseudomonadota</taxon>
        <taxon>Alphaproteobacteria</taxon>
        <taxon>Hyphomicrobiales</taxon>
        <taxon>Rhizobiaceae</taxon>
        <taxon>Rhizobium/Agrobacterium group</taxon>
        <taxon>Rhizobium</taxon>
    </lineage>
</organism>
<name>A0A1L5NM45_9HYPH</name>
<proteinExistence type="predicted"/>
<reference evidence="1 2" key="1">
    <citation type="submission" date="2016-09" db="EMBL/GenBank/DDBJ databases">
        <title>The complete genome sequences of Rhizobium gallicum, symbiovars gallicum and phaseoli, symbionts associated to common bean (Phaseolus vulgaris).</title>
        <authorList>
            <person name="Bustos P."/>
            <person name="Santamaria R.I."/>
            <person name="Perez-Carrascal O.M."/>
            <person name="Juarez S."/>
            <person name="Lozano L."/>
            <person name="Martinez-Flores I."/>
            <person name="Martinez-Romero E."/>
            <person name="Cevallos M."/>
            <person name="Romero D."/>
            <person name="Davila G."/>
            <person name="Gonzalez V."/>
        </authorList>
    </citation>
    <scope>NUCLEOTIDE SEQUENCE [LARGE SCALE GENOMIC DNA]</scope>
    <source>
        <strain evidence="1 2">IE4872</strain>
    </source>
</reference>
<protein>
    <submittedName>
        <fullName evidence="1">Uncharacterized protein</fullName>
    </submittedName>
</protein>
<accession>A0A1L5NM45</accession>
<sequence>MHLWIPAGVLPVSTAGFSEILSSAPVSNPVQAIVRQEADKDEWRGSRSHVVEAGG</sequence>
<dbReference type="STRING" id="56730.IE4872_CH03348"/>
<gene>
    <name evidence="1" type="ORF">IE4872_CH03348</name>
</gene>
<evidence type="ECO:0000313" key="2">
    <source>
        <dbReference type="Proteomes" id="UP000184749"/>
    </source>
</evidence>
<dbReference type="Proteomes" id="UP000184749">
    <property type="component" value="Chromosome"/>
</dbReference>
<dbReference type="AlphaFoldDB" id="A0A1L5NM45"/>
<dbReference type="EMBL" id="CP017101">
    <property type="protein sequence ID" value="APO68948.1"/>
    <property type="molecule type" value="Genomic_DNA"/>
</dbReference>
<evidence type="ECO:0000313" key="1">
    <source>
        <dbReference type="EMBL" id="APO68948.1"/>
    </source>
</evidence>